<dbReference type="AlphaFoldDB" id="A0A5K1UJB2"/>
<name>A0A5K1UJB2_ENTHI</name>
<evidence type="ECO:0000256" key="1">
    <source>
        <dbReference type="SAM" id="Phobius"/>
    </source>
</evidence>
<feature type="transmembrane region" description="Helical" evidence="1">
    <location>
        <begin position="460"/>
        <end position="482"/>
    </location>
</feature>
<dbReference type="OMA" id="TFHYLER"/>
<dbReference type="InterPro" id="IPR050854">
    <property type="entry name" value="LMBD1_LysCbl_Transport"/>
</dbReference>
<dbReference type="PANTHER" id="PTHR16130">
    <property type="entry name" value="LYSOSOMAL COBALAMIN TRANSPORTER-RELATED"/>
    <property type="match status" value="1"/>
</dbReference>
<dbReference type="GO" id="GO:0005774">
    <property type="term" value="C:vacuolar membrane"/>
    <property type="evidence" value="ECO:0007669"/>
    <property type="project" value="TreeGrafter"/>
</dbReference>
<feature type="transmembrane region" description="Helical" evidence="1">
    <location>
        <begin position="39"/>
        <end position="58"/>
    </location>
</feature>
<dbReference type="PANTHER" id="PTHR16130:SF2">
    <property type="entry name" value="LYSOSOMAL COBALAMIN TRANSPORT ESCORT PROTEIN LMBD1"/>
    <property type="match status" value="1"/>
</dbReference>
<feature type="transmembrane region" description="Helical" evidence="1">
    <location>
        <begin position="114"/>
        <end position="133"/>
    </location>
</feature>
<dbReference type="VEuPathDB" id="AmoebaDB:EHI_127270"/>
<feature type="transmembrane region" description="Helical" evidence="1">
    <location>
        <begin position="171"/>
        <end position="194"/>
    </location>
</feature>
<reference evidence="2 3" key="1">
    <citation type="submission" date="2016-05" db="EMBL/GenBank/DDBJ databases">
        <title>First whole genome sequencing of Entamoeba histolytica HM1:IMSS-clone-6.</title>
        <authorList>
            <person name="Mukherjee Avik.K."/>
            <person name="Izumyama S."/>
            <person name="Nakada-Tsukui K."/>
            <person name="Nozaki T."/>
        </authorList>
    </citation>
    <scope>NUCLEOTIDE SEQUENCE [LARGE SCALE GENOMIC DNA]</scope>
    <source>
        <strain evidence="2 3">HM1:IMSS clone 6</strain>
    </source>
</reference>
<evidence type="ECO:0000313" key="2">
    <source>
        <dbReference type="EMBL" id="GAT93249.1"/>
    </source>
</evidence>
<feature type="transmembrane region" description="Helical" evidence="1">
    <location>
        <begin position="12"/>
        <end position="32"/>
    </location>
</feature>
<protein>
    <submittedName>
        <fullName evidence="2">Uncharacterized protein</fullName>
    </submittedName>
</protein>
<proteinExistence type="predicted"/>
<dbReference type="EMBL" id="BDEQ01000001">
    <property type="protein sequence ID" value="GAT93249.1"/>
    <property type="molecule type" value="Genomic_DNA"/>
</dbReference>
<organism evidence="2 3">
    <name type="scientific">Entamoeba histolytica</name>
    <dbReference type="NCBI Taxonomy" id="5759"/>
    <lineage>
        <taxon>Eukaryota</taxon>
        <taxon>Amoebozoa</taxon>
        <taxon>Evosea</taxon>
        <taxon>Archamoebae</taxon>
        <taxon>Mastigamoebida</taxon>
        <taxon>Entamoebidae</taxon>
        <taxon>Entamoeba</taxon>
    </lineage>
</organism>
<dbReference type="GO" id="GO:0072665">
    <property type="term" value="P:protein localization to vacuole"/>
    <property type="evidence" value="ECO:0007669"/>
    <property type="project" value="TreeGrafter"/>
</dbReference>
<evidence type="ECO:0000313" key="3">
    <source>
        <dbReference type="Proteomes" id="UP000078387"/>
    </source>
</evidence>
<keyword evidence="1" id="KW-0812">Transmembrane</keyword>
<feature type="transmembrane region" description="Helical" evidence="1">
    <location>
        <begin position="273"/>
        <end position="299"/>
    </location>
</feature>
<feature type="transmembrane region" description="Helical" evidence="1">
    <location>
        <begin position="379"/>
        <end position="403"/>
    </location>
</feature>
<gene>
    <name evidence="2" type="ORF">CL6EHI_127270</name>
</gene>
<keyword evidence="1" id="KW-0472">Membrane</keyword>
<keyword evidence="1" id="KW-1133">Transmembrane helix</keyword>
<dbReference type="Proteomes" id="UP000078387">
    <property type="component" value="Unassembled WGS sequence"/>
</dbReference>
<dbReference type="VEuPathDB" id="AmoebaDB:KM1_071000"/>
<accession>A0A5K1UJB2</accession>
<sequence length="492" mass="55738">MSESETLELSTSLICVGSFVLITFIIFTYHYLDTSFTSYLSYLLIPLQVIVTSILITLNTYEFSSKQPMFTDLDDINYIIVAITVTLAIIFCIIIPFSSVVLNDKQMVINAFRVTLTITSFMVLLSIIIPLVVNGNISNQNEYSFNSIFVNLNKNSKQSLYKLLIHNSNSIVELVISGTCAVFMTMTLFGRLLIVYYGGYGIVSTGVETIRGTIFNQQLPYVEKEKQFLSDLIHSLQQRYTQYPEYTKLKLDIFQKRYETLHSPKKLTSTLSIIFRISGGILAILFSLSYVICIIVSLYGSILYSDCGWRCGFIPQRTGKILPIEYILVSLKHQNLFFIRFLFILLLTFHCSFTVFLGSRRLTTKFPGISKFVLRRKKTLPGSVVLIVSFICLSAIGFLTQVITLCPNILLYGSQYDSNGNHCTMESTDQNCVPTGISKVLFKVIGTVPYVGLIIYSMNLLYILSTSICTFNELILLFNTIFHKTEKLLKSN</sequence>
<feature type="transmembrane region" description="Helical" evidence="1">
    <location>
        <begin position="337"/>
        <end position="358"/>
    </location>
</feature>
<dbReference type="VEuPathDB" id="AmoebaDB:EHI5A_058860"/>
<comment type="caution">
    <text evidence="2">The sequence shown here is derived from an EMBL/GenBank/DDBJ whole genome shotgun (WGS) entry which is preliminary data.</text>
</comment>
<feature type="transmembrane region" description="Helical" evidence="1">
    <location>
        <begin position="78"/>
        <end position="102"/>
    </location>
</feature>
<dbReference type="VEuPathDB" id="AmoebaDB:EHI8A_032210"/>
<dbReference type="VEuPathDB" id="AmoebaDB:EHI7A_033040"/>